<proteinExistence type="predicted"/>
<keyword evidence="1" id="KW-0812">Transmembrane</keyword>
<keyword evidence="1" id="KW-1133">Transmembrane helix</keyword>
<keyword evidence="3" id="KW-1185">Reference proteome</keyword>
<dbReference type="EMBL" id="FNIA01000006">
    <property type="protein sequence ID" value="SDM71609.1"/>
    <property type="molecule type" value="Genomic_DNA"/>
</dbReference>
<dbReference type="STRING" id="996166.SAMN05192554_106117"/>
<evidence type="ECO:0000256" key="1">
    <source>
        <dbReference type="SAM" id="Phobius"/>
    </source>
</evidence>
<evidence type="ECO:0000313" key="3">
    <source>
        <dbReference type="Proteomes" id="UP000199370"/>
    </source>
</evidence>
<dbReference type="RefSeq" id="WP_175526409.1">
    <property type="nucleotide sequence ID" value="NZ_FNIA01000006.1"/>
</dbReference>
<reference evidence="2 3" key="1">
    <citation type="submission" date="2016-10" db="EMBL/GenBank/DDBJ databases">
        <authorList>
            <person name="de Groot N.N."/>
        </authorList>
    </citation>
    <scope>NUCLEOTIDE SEQUENCE [LARGE SCALE GENOMIC DNA]</scope>
    <source>
        <strain evidence="3">EB21,IBRC-M 10013,KCTC 4048</strain>
    </source>
</reference>
<gene>
    <name evidence="2" type="ORF">SAMN05192554_106117</name>
</gene>
<keyword evidence="1" id="KW-0472">Membrane</keyword>
<organism evidence="2 3">
    <name type="scientific">Haloarchaeobius iranensis</name>
    <dbReference type="NCBI Taxonomy" id="996166"/>
    <lineage>
        <taxon>Archaea</taxon>
        <taxon>Methanobacteriati</taxon>
        <taxon>Methanobacteriota</taxon>
        <taxon>Stenosarchaea group</taxon>
        <taxon>Halobacteria</taxon>
        <taxon>Halobacteriales</taxon>
        <taxon>Halorubellaceae</taxon>
        <taxon>Haloarchaeobius</taxon>
    </lineage>
</organism>
<dbReference type="AlphaFoldDB" id="A0A1G9VHI6"/>
<sequence length="55" mass="5701">MGTTRSTTAGIDYEPVPVSNLARFALPLLLFTWAGLLPVVVAGLVFGVRAIGASL</sequence>
<evidence type="ECO:0000313" key="2">
    <source>
        <dbReference type="EMBL" id="SDM71609.1"/>
    </source>
</evidence>
<accession>A0A1G9VHI6</accession>
<dbReference type="Proteomes" id="UP000199370">
    <property type="component" value="Unassembled WGS sequence"/>
</dbReference>
<feature type="transmembrane region" description="Helical" evidence="1">
    <location>
        <begin position="24"/>
        <end position="48"/>
    </location>
</feature>
<name>A0A1G9VHI6_9EURY</name>
<protein>
    <submittedName>
        <fullName evidence="2">Uncharacterized protein</fullName>
    </submittedName>
</protein>